<protein>
    <recommendedName>
        <fullName evidence="1">Stress-response A/B barrel domain-containing protein</fullName>
    </recommendedName>
</protein>
<name>A0ABQ3ID81_9BACT</name>
<dbReference type="InterPro" id="IPR011008">
    <property type="entry name" value="Dimeric_a/b-barrel"/>
</dbReference>
<keyword evidence="3" id="KW-1185">Reference proteome</keyword>
<gene>
    <name evidence="2" type="ORF">GCM10011340_35360</name>
</gene>
<proteinExistence type="predicted"/>
<dbReference type="Proteomes" id="UP000658258">
    <property type="component" value="Unassembled WGS sequence"/>
</dbReference>
<dbReference type="InterPro" id="IPR013097">
    <property type="entry name" value="Dabb"/>
</dbReference>
<evidence type="ECO:0000259" key="1">
    <source>
        <dbReference type="PROSITE" id="PS51502"/>
    </source>
</evidence>
<dbReference type="PROSITE" id="PS51257">
    <property type="entry name" value="PROKAR_LIPOPROTEIN"/>
    <property type="match status" value="1"/>
</dbReference>
<feature type="domain" description="Stress-response A/B barrel" evidence="1">
    <location>
        <begin position="34"/>
        <end position="129"/>
    </location>
</feature>
<dbReference type="SMART" id="SM00886">
    <property type="entry name" value="Dabb"/>
    <property type="match status" value="1"/>
</dbReference>
<dbReference type="Gene3D" id="3.30.70.100">
    <property type="match status" value="1"/>
</dbReference>
<reference evidence="3" key="1">
    <citation type="journal article" date="2019" name="Int. J. Syst. Evol. Microbiol.">
        <title>The Global Catalogue of Microorganisms (GCM) 10K type strain sequencing project: providing services to taxonomists for standard genome sequencing and annotation.</title>
        <authorList>
            <consortium name="The Broad Institute Genomics Platform"/>
            <consortium name="The Broad Institute Genome Sequencing Center for Infectious Disease"/>
            <person name="Wu L."/>
            <person name="Ma J."/>
        </authorList>
    </citation>
    <scope>NUCLEOTIDE SEQUENCE [LARGE SCALE GENOMIC DNA]</scope>
    <source>
        <strain evidence="3">CGMCC 1.15111</strain>
    </source>
</reference>
<sequence length="131" mass="15529">MNRIFLIGLLVLVFGCEPNSSIQNTDEKALEHPFIHTAYFWLKEGVSEQEVEAFKADCEKLADIETVRAFYTGKPANTTREVIENTYDYAVVFHFKNLEDQEYYQKHPLHLEMIERHQHLWQRVMVTDIEH</sequence>
<dbReference type="EMBL" id="BNAG01000006">
    <property type="protein sequence ID" value="GHE75431.1"/>
    <property type="molecule type" value="Genomic_DNA"/>
</dbReference>
<accession>A0ABQ3ID81</accession>
<comment type="caution">
    <text evidence="2">The sequence shown here is derived from an EMBL/GenBank/DDBJ whole genome shotgun (WGS) entry which is preliminary data.</text>
</comment>
<dbReference type="SUPFAM" id="SSF54909">
    <property type="entry name" value="Dimeric alpha+beta barrel"/>
    <property type="match status" value="1"/>
</dbReference>
<dbReference type="RefSeq" id="WP_189631649.1">
    <property type="nucleotide sequence ID" value="NZ_BNAG01000006.1"/>
</dbReference>
<evidence type="ECO:0000313" key="2">
    <source>
        <dbReference type="EMBL" id="GHE75431.1"/>
    </source>
</evidence>
<dbReference type="PROSITE" id="PS51502">
    <property type="entry name" value="S_R_A_B_BARREL"/>
    <property type="match status" value="1"/>
</dbReference>
<dbReference type="Pfam" id="PF07876">
    <property type="entry name" value="Dabb"/>
    <property type="match status" value="1"/>
</dbReference>
<organism evidence="2 3">
    <name type="scientific">Roseivirga thermotolerans</name>
    <dbReference type="NCBI Taxonomy" id="1758176"/>
    <lineage>
        <taxon>Bacteria</taxon>
        <taxon>Pseudomonadati</taxon>
        <taxon>Bacteroidota</taxon>
        <taxon>Cytophagia</taxon>
        <taxon>Cytophagales</taxon>
        <taxon>Roseivirgaceae</taxon>
        <taxon>Roseivirga</taxon>
    </lineage>
</organism>
<evidence type="ECO:0000313" key="3">
    <source>
        <dbReference type="Proteomes" id="UP000658258"/>
    </source>
</evidence>